<proteinExistence type="predicted"/>
<reference evidence="3" key="1">
    <citation type="journal article" date="2019" name="Int. J. Syst. Evol. Microbiol.">
        <title>The Global Catalogue of Microorganisms (GCM) 10K type strain sequencing project: providing services to taxonomists for standard genome sequencing and annotation.</title>
        <authorList>
            <consortium name="The Broad Institute Genomics Platform"/>
            <consortium name="The Broad Institute Genome Sequencing Center for Infectious Disease"/>
            <person name="Wu L."/>
            <person name="Ma J."/>
        </authorList>
    </citation>
    <scope>NUCLEOTIDE SEQUENCE [LARGE SCALE GENOMIC DNA]</scope>
    <source>
        <strain evidence="3">CCUG 60023</strain>
    </source>
</reference>
<sequence>MAVRLWKKVFVGFVALIALIVWVYSMLGGLEWREKVTLTVTTPTGVKSAYSVHRVGLPRADLVTGRSLKYRRGEAIVLELPDSSGPRYLFALLDVRWRALHIYKDDLEKSSDISGLTKSAPRVMPREYYPILVTFDDITKPETVKPVDPNNLAATFGEGYALKSVTLEITNERVTEGRVEEVLGWWPSFRGGPYNSMKSLKLPNDSPRGWKHLSPLSFWSLDRVKKFNETSK</sequence>
<accession>A0ABW3FEC5</accession>
<keyword evidence="1" id="KW-1133">Transmembrane helix</keyword>
<dbReference type="RefSeq" id="WP_377211762.1">
    <property type="nucleotide sequence ID" value="NZ_JBHTJV010000003.1"/>
</dbReference>
<organism evidence="2 3">
    <name type="scientific">Pseudahrensia aquimaris</name>
    <dbReference type="NCBI Taxonomy" id="744461"/>
    <lineage>
        <taxon>Bacteria</taxon>
        <taxon>Pseudomonadati</taxon>
        <taxon>Pseudomonadota</taxon>
        <taxon>Alphaproteobacteria</taxon>
        <taxon>Hyphomicrobiales</taxon>
        <taxon>Ahrensiaceae</taxon>
        <taxon>Pseudahrensia</taxon>
    </lineage>
</organism>
<keyword evidence="3" id="KW-1185">Reference proteome</keyword>
<evidence type="ECO:0000313" key="2">
    <source>
        <dbReference type="EMBL" id="MFD0915922.1"/>
    </source>
</evidence>
<comment type="caution">
    <text evidence="2">The sequence shown here is derived from an EMBL/GenBank/DDBJ whole genome shotgun (WGS) entry which is preliminary data.</text>
</comment>
<feature type="transmembrane region" description="Helical" evidence="1">
    <location>
        <begin position="9"/>
        <end position="27"/>
    </location>
</feature>
<gene>
    <name evidence="2" type="ORF">ACFQ14_05840</name>
</gene>
<dbReference type="Proteomes" id="UP001597101">
    <property type="component" value="Unassembled WGS sequence"/>
</dbReference>
<keyword evidence="1" id="KW-0472">Membrane</keyword>
<dbReference type="EMBL" id="JBHTJV010000003">
    <property type="protein sequence ID" value="MFD0915922.1"/>
    <property type="molecule type" value="Genomic_DNA"/>
</dbReference>
<evidence type="ECO:0000313" key="3">
    <source>
        <dbReference type="Proteomes" id="UP001597101"/>
    </source>
</evidence>
<keyword evidence="1" id="KW-0812">Transmembrane</keyword>
<evidence type="ECO:0008006" key="4">
    <source>
        <dbReference type="Google" id="ProtNLM"/>
    </source>
</evidence>
<protein>
    <recommendedName>
        <fullName evidence="4">DUF4384 domain-containing protein</fullName>
    </recommendedName>
</protein>
<evidence type="ECO:0000256" key="1">
    <source>
        <dbReference type="SAM" id="Phobius"/>
    </source>
</evidence>
<name>A0ABW3FEC5_9HYPH</name>